<dbReference type="RefSeq" id="WP_003059047.1">
    <property type="nucleotide sequence ID" value="NZ_CP006704.1"/>
</dbReference>
<evidence type="ECO:0000313" key="2">
    <source>
        <dbReference type="EMBL" id="AIJ44725.1"/>
    </source>
</evidence>
<reference evidence="2 3" key="1">
    <citation type="journal article" date="2014" name="Genome Announc.">
        <title>Complete Genome Sequence of Polychlorinated Biphenyl Degrader Comamonas testosteroni TK102 (NBRC 109938).</title>
        <authorList>
            <person name="Fukuda K."/>
            <person name="Hosoyama A."/>
            <person name="Tsuchikane K."/>
            <person name="Ohji S."/>
            <person name="Yamazoe A."/>
            <person name="Fujita N."/>
            <person name="Shintani M."/>
            <person name="Kimbara K."/>
        </authorList>
    </citation>
    <scope>NUCLEOTIDE SEQUENCE [LARGE SCALE GENOMIC DNA]</scope>
    <source>
        <strain evidence="2">TK102</strain>
    </source>
</reference>
<feature type="transmembrane region" description="Helical" evidence="1">
    <location>
        <begin position="58"/>
        <end position="82"/>
    </location>
</feature>
<dbReference type="GO" id="GO:0005886">
    <property type="term" value="C:plasma membrane"/>
    <property type="evidence" value="ECO:0007669"/>
    <property type="project" value="TreeGrafter"/>
</dbReference>
<feature type="transmembrane region" description="Helical" evidence="1">
    <location>
        <begin position="25"/>
        <end position="46"/>
    </location>
</feature>
<evidence type="ECO:0000256" key="1">
    <source>
        <dbReference type="SAM" id="Phobius"/>
    </source>
</evidence>
<dbReference type="Proteomes" id="UP000028782">
    <property type="component" value="Chromosome"/>
</dbReference>
<keyword evidence="1" id="KW-0812">Transmembrane</keyword>
<organism evidence="2 3">
    <name type="scientific">Comamonas testosteroni TK102</name>
    <dbReference type="NCBI Taxonomy" id="1392005"/>
    <lineage>
        <taxon>Bacteria</taxon>
        <taxon>Pseudomonadati</taxon>
        <taxon>Pseudomonadota</taxon>
        <taxon>Betaproteobacteria</taxon>
        <taxon>Burkholderiales</taxon>
        <taxon>Comamonadaceae</taxon>
        <taxon>Comamonas</taxon>
    </lineage>
</organism>
<accession>A0A076PM34</accession>
<dbReference type="HOGENOM" id="CLU_123372_2_1_4"/>
<dbReference type="EMBL" id="CP006704">
    <property type="protein sequence ID" value="AIJ44725.1"/>
    <property type="molecule type" value="Genomic_DNA"/>
</dbReference>
<protein>
    <submittedName>
        <fullName evidence="2">Membrane protein</fullName>
    </submittedName>
</protein>
<keyword evidence="1" id="KW-1133">Transmembrane helix</keyword>
<name>A0A076PM34_COMTE</name>
<proteinExistence type="predicted"/>
<gene>
    <name evidence="2" type="ORF">O987_02785</name>
</gene>
<dbReference type="Pfam" id="PF04341">
    <property type="entry name" value="DUF485"/>
    <property type="match status" value="1"/>
</dbReference>
<dbReference type="KEGG" id="ctes:O987_02785"/>
<dbReference type="AlphaFoldDB" id="A0A076PM34"/>
<evidence type="ECO:0000313" key="3">
    <source>
        <dbReference type="Proteomes" id="UP000028782"/>
    </source>
</evidence>
<dbReference type="PANTHER" id="PTHR38598:SF1">
    <property type="entry name" value="INNER MEMBRANE PROTEIN YJCH"/>
    <property type="match status" value="1"/>
</dbReference>
<dbReference type="InterPro" id="IPR007436">
    <property type="entry name" value="DUF485"/>
</dbReference>
<keyword evidence="1" id="KW-0472">Membrane</keyword>
<dbReference type="InterPro" id="IPR052959">
    <property type="entry name" value="Inner_membrane_assoc"/>
</dbReference>
<dbReference type="PANTHER" id="PTHR38598">
    <property type="entry name" value="INNER MEMBRANE PROTEIN YJCH"/>
    <property type="match status" value="1"/>
</dbReference>
<sequence length="102" mass="11454">MRDPVIETIQSNPAYQQLRRKRNRLGLALTVLMLIVYYGYVALIAFDKEFLAQPIGAGVTTLGIPIGMGVIIFSVIITGLYVRRANNEFDQLTRDILKGIKQ</sequence>